<evidence type="ECO:0000313" key="3">
    <source>
        <dbReference type="Proteomes" id="UP001187192"/>
    </source>
</evidence>
<accession>A0AA87ZDP6</accession>
<dbReference type="EMBL" id="BTGU01007462">
    <property type="protein sequence ID" value="GMN32923.1"/>
    <property type="molecule type" value="Genomic_DNA"/>
</dbReference>
<reference evidence="1" key="1">
    <citation type="submission" date="2023-07" db="EMBL/GenBank/DDBJ databases">
        <title>draft genome sequence of fig (Ficus carica).</title>
        <authorList>
            <person name="Takahashi T."/>
            <person name="Nishimura K."/>
        </authorList>
    </citation>
    <scope>NUCLEOTIDE SEQUENCE</scope>
</reference>
<dbReference type="Proteomes" id="UP001187192">
    <property type="component" value="Unassembled WGS sequence"/>
</dbReference>
<keyword evidence="3" id="KW-1185">Reference proteome</keyword>
<protein>
    <submittedName>
        <fullName evidence="1">Uncharacterized protein</fullName>
    </submittedName>
</protein>
<comment type="caution">
    <text evidence="1">The sequence shown here is derived from an EMBL/GenBank/DDBJ whole genome shotgun (WGS) entry which is preliminary data.</text>
</comment>
<evidence type="ECO:0000313" key="2">
    <source>
        <dbReference type="EMBL" id="GMN32923.1"/>
    </source>
</evidence>
<evidence type="ECO:0000313" key="1">
    <source>
        <dbReference type="EMBL" id="GMN32917.1"/>
    </source>
</evidence>
<gene>
    <name evidence="1" type="ORF">TIFTF001_049819</name>
    <name evidence="2" type="ORF">TIFTF001_049820</name>
</gene>
<proteinExistence type="predicted"/>
<dbReference type="EMBL" id="BTGU01007461">
    <property type="protein sequence ID" value="GMN32917.1"/>
    <property type="molecule type" value="Genomic_DNA"/>
</dbReference>
<name>A0AA87ZDP6_FICCA</name>
<sequence>MKFFVTPMLRAWRT</sequence>
<organism evidence="1 3">
    <name type="scientific">Ficus carica</name>
    <name type="common">Common fig</name>
    <dbReference type="NCBI Taxonomy" id="3494"/>
    <lineage>
        <taxon>Eukaryota</taxon>
        <taxon>Viridiplantae</taxon>
        <taxon>Streptophyta</taxon>
        <taxon>Embryophyta</taxon>
        <taxon>Tracheophyta</taxon>
        <taxon>Spermatophyta</taxon>
        <taxon>Magnoliopsida</taxon>
        <taxon>eudicotyledons</taxon>
        <taxon>Gunneridae</taxon>
        <taxon>Pentapetalae</taxon>
        <taxon>rosids</taxon>
        <taxon>fabids</taxon>
        <taxon>Rosales</taxon>
        <taxon>Moraceae</taxon>
        <taxon>Ficeae</taxon>
        <taxon>Ficus</taxon>
    </lineage>
</organism>